<dbReference type="CDD" id="cd12151">
    <property type="entry name" value="F1-ATPase_gamma"/>
    <property type="match status" value="1"/>
</dbReference>
<keyword evidence="9 10" id="KW-0066">ATP synthesis</keyword>
<comment type="caution">
    <text evidence="11">The sequence shown here is derived from an EMBL/GenBank/DDBJ whole genome shotgun (WGS) entry which is preliminary data.</text>
</comment>
<protein>
    <recommendedName>
        <fullName evidence="10">ATP synthase gamma chain</fullName>
    </recommendedName>
    <alternativeName>
        <fullName evidence="10">ATP synthase F1 sector gamma subunit</fullName>
    </alternativeName>
    <alternativeName>
        <fullName evidence="10">F-ATPase gamma subunit</fullName>
    </alternativeName>
</protein>
<evidence type="ECO:0000256" key="9">
    <source>
        <dbReference type="ARBA" id="ARBA00023310"/>
    </source>
</evidence>
<dbReference type="GO" id="GO:0046933">
    <property type="term" value="F:proton-transporting ATP synthase activity, rotational mechanism"/>
    <property type="evidence" value="ECO:0007669"/>
    <property type="project" value="UniProtKB-UniRule"/>
</dbReference>
<evidence type="ECO:0000256" key="1">
    <source>
        <dbReference type="ARBA" id="ARBA00003456"/>
    </source>
</evidence>
<dbReference type="Proteomes" id="UP000176741">
    <property type="component" value="Unassembled WGS sequence"/>
</dbReference>
<dbReference type="PANTHER" id="PTHR11693">
    <property type="entry name" value="ATP SYNTHASE GAMMA CHAIN"/>
    <property type="match status" value="1"/>
</dbReference>
<dbReference type="Gene3D" id="3.40.1380.10">
    <property type="match status" value="1"/>
</dbReference>
<dbReference type="GO" id="GO:0045259">
    <property type="term" value="C:proton-transporting ATP synthase complex"/>
    <property type="evidence" value="ECO:0007669"/>
    <property type="project" value="UniProtKB-KW"/>
</dbReference>
<reference evidence="11 12" key="1">
    <citation type="journal article" date="2016" name="Nat. Commun.">
        <title>Thousands of microbial genomes shed light on interconnected biogeochemical processes in an aquifer system.</title>
        <authorList>
            <person name="Anantharaman K."/>
            <person name="Brown C.T."/>
            <person name="Hug L.A."/>
            <person name="Sharon I."/>
            <person name="Castelle C.J."/>
            <person name="Probst A.J."/>
            <person name="Thomas B.C."/>
            <person name="Singh A."/>
            <person name="Wilkins M.J."/>
            <person name="Karaoz U."/>
            <person name="Brodie E.L."/>
            <person name="Williams K.H."/>
            <person name="Hubbard S.S."/>
            <person name="Banfield J.F."/>
        </authorList>
    </citation>
    <scope>NUCLEOTIDE SEQUENCE [LARGE SCALE GENOMIC DNA]</scope>
</reference>
<dbReference type="GO" id="GO:0005524">
    <property type="term" value="F:ATP binding"/>
    <property type="evidence" value="ECO:0007669"/>
    <property type="project" value="UniProtKB-UniRule"/>
</dbReference>
<dbReference type="Pfam" id="PF00231">
    <property type="entry name" value="ATP-synt"/>
    <property type="match status" value="1"/>
</dbReference>
<comment type="similarity">
    <text evidence="3 10">Belongs to the ATPase gamma chain family.</text>
</comment>
<evidence type="ECO:0000256" key="7">
    <source>
        <dbReference type="ARBA" id="ARBA00023136"/>
    </source>
</evidence>
<comment type="subcellular location">
    <subcellularLocation>
        <location evidence="10">Cell membrane</location>
        <topology evidence="10">Peripheral membrane protein</topology>
    </subcellularLocation>
    <subcellularLocation>
        <location evidence="2">Membrane</location>
        <topology evidence="2">Peripheral membrane protein</topology>
    </subcellularLocation>
</comment>
<dbReference type="InterPro" id="IPR035968">
    <property type="entry name" value="ATP_synth_F1_ATPase_gsu"/>
</dbReference>
<evidence type="ECO:0000256" key="2">
    <source>
        <dbReference type="ARBA" id="ARBA00004170"/>
    </source>
</evidence>
<dbReference type="Gene3D" id="1.10.287.80">
    <property type="entry name" value="ATP synthase, gamma subunit, helix hairpin domain"/>
    <property type="match status" value="1"/>
</dbReference>
<sequence>MATIREYRKKIKSTKNIAKITKAMQMVAASKMRRSQDQAQKSRPYAEGLVNLTSLISTQADPSIHPLLLAKNEDSVKELVILVAPEKGLCGSLITNLAKSFYQSFLVNKNLEFIIVGKKARTIVEKVNGDIIAEFNTGSLQPKYEIVPAIARLAEEKFLSGDVGKVRIIFSEFVNTMTQKPTQKILLPLHLTSEEKVNPENNLNPFYLFEPSAKDITDSLLELYLEIEIYQFLLESYASEQSARMVAMKNATDNAISLTNALTLEFNKARQANITSEISDIGNSQMAVQ</sequence>
<dbReference type="PRINTS" id="PR00126">
    <property type="entry name" value="ATPASEGAMMA"/>
</dbReference>
<dbReference type="AlphaFoldDB" id="A0A1F7Y2C8"/>
<evidence type="ECO:0000313" key="12">
    <source>
        <dbReference type="Proteomes" id="UP000176741"/>
    </source>
</evidence>
<dbReference type="SUPFAM" id="SSF52943">
    <property type="entry name" value="ATP synthase (F1-ATPase), gamma subunit"/>
    <property type="match status" value="1"/>
</dbReference>
<evidence type="ECO:0000256" key="5">
    <source>
        <dbReference type="ARBA" id="ARBA00022781"/>
    </source>
</evidence>
<keyword evidence="10" id="KW-1003">Cell membrane</keyword>
<dbReference type="HAMAP" id="MF_00815">
    <property type="entry name" value="ATP_synth_gamma_bact"/>
    <property type="match status" value="1"/>
</dbReference>
<dbReference type="PANTHER" id="PTHR11693:SF22">
    <property type="entry name" value="ATP SYNTHASE SUBUNIT GAMMA, MITOCHONDRIAL"/>
    <property type="match status" value="1"/>
</dbReference>
<comment type="subunit">
    <text evidence="10">F-type ATPases have 2 components, CF(1) - the catalytic core - and CF(0) - the membrane proton channel. CF(1) has five subunits: alpha(3), beta(3), gamma(1), delta(1), epsilon(1). CF(0) has three main subunits: a, b and c.</text>
</comment>
<accession>A0A1F7Y2C8</accession>
<evidence type="ECO:0000256" key="6">
    <source>
        <dbReference type="ARBA" id="ARBA00023065"/>
    </source>
</evidence>
<keyword evidence="4 10" id="KW-0813">Transport</keyword>
<evidence type="ECO:0000256" key="10">
    <source>
        <dbReference type="HAMAP-Rule" id="MF_00815"/>
    </source>
</evidence>
<comment type="function">
    <text evidence="1 10">Produces ATP from ADP in the presence of a proton gradient across the membrane. The gamma chain is believed to be important in regulating ATPase activity and the flow of protons through the CF(0) complex.</text>
</comment>
<proteinExistence type="inferred from homology"/>
<dbReference type="GO" id="GO:0042777">
    <property type="term" value="P:proton motive force-driven plasma membrane ATP synthesis"/>
    <property type="evidence" value="ECO:0007669"/>
    <property type="project" value="UniProtKB-UniRule"/>
</dbReference>
<evidence type="ECO:0000313" key="11">
    <source>
        <dbReference type="EMBL" id="OGM21426.1"/>
    </source>
</evidence>
<dbReference type="InterPro" id="IPR000131">
    <property type="entry name" value="ATP_synth_F1_gsu"/>
</dbReference>
<evidence type="ECO:0000256" key="3">
    <source>
        <dbReference type="ARBA" id="ARBA00007681"/>
    </source>
</evidence>
<keyword evidence="5 10" id="KW-0375">Hydrogen ion transport</keyword>
<dbReference type="NCBIfam" id="TIGR01146">
    <property type="entry name" value="ATPsyn_F1gamma"/>
    <property type="match status" value="1"/>
</dbReference>
<name>A0A1F7Y2C8_9BACT</name>
<evidence type="ECO:0000256" key="4">
    <source>
        <dbReference type="ARBA" id="ARBA00022448"/>
    </source>
</evidence>
<gene>
    <name evidence="10" type="primary">atpG</name>
    <name evidence="11" type="ORF">A2771_03895</name>
</gene>
<keyword evidence="7 10" id="KW-0472">Membrane</keyword>
<keyword evidence="8 10" id="KW-0139">CF(1)</keyword>
<dbReference type="EMBL" id="MGGD01000010">
    <property type="protein sequence ID" value="OGM21426.1"/>
    <property type="molecule type" value="Genomic_DNA"/>
</dbReference>
<keyword evidence="6 10" id="KW-0406">Ion transport</keyword>
<evidence type="ECO:0000256" key="8">
    <source>
        <dbReference type="ARBA" id="ARBA00023196"/>
    </source>
</evidence>
<dbReference type="GO" id="GO:0005886">
    <property type="term" value="C:plasma membrane"/>
    <property type="evidence" value="ECO:0007669"/>
    <property type="project" value="UniProtKB-SubCell"/>
</dbReference>
<organism evidence="11 12">
    <name type="scientific">Candidatus Woesebacteria bacterium RIFCSPHIGHO2_01_FULL_38_26b</name>
    <dbReference type="NCBI Taxonomy" id="1802491"/>
    <lineage>
        <taxon>Bacteria</taxon>
        <taxon>Candidatus Woeseibacteriota</taxon>
    </lineage>
</organism>